<feature type="transmembrane region" description="Helical" evidence="1">
    <location>
        <begin position="50"/>
        <end position="69"/>
    </location>
</feature>
<organism evidence="3 4">
    <name type="scientific">Coraliomargarita akajimensis (strain DSM 45221 / IAM 15411 / JCM 23193 / KCTC 12865 / 04OKA010-24)</name>
    <dbReference type="NCBI Taxonomy" id="583355"/>
    <lineage>
        <taxon>Bacteria</taxon>
        <taxon>Pseudomonadati</taxon>
        <taxon>Verrucomicrobiota</taxon>
        <taxon>Opitutia</taxon>
        <taxon>Puniceicoccales</taxon>
        <taxon>Coraliomargaritaceae</taxon>
        <taxon>Coraliomargarita</taxon>
    </lineage>
</organism>
<keyword evidence="1" id="KW-0472">Membrane</keyword>
<evidence type="ECO:0000313" key="4">
    <source>
        <dbReference type="Proteomes" id="UP000000925"/>
    </source>
</evidence>
<name>D5EP10_CORAD</name>
<proteinExistence type="predicted"/>
<dbReference type="KEGG" id="caa:Caka_2504"/>
<evidence type="ECO:0000259" key="2">
    <source>
        <dbReference type="Pfam" id="PF09976"/>
    </source>
</evidence>
<keyword evidence="1" id="KW-0812">Transmembrane</keyword>
<dbReference type="OrthoDB" id="194919at2"/>
<dbReference type="RefSeq" id="WP_013044242.1">
    <property type="nucleotide sequence ID" value="NC_014008.1"/>
</dbReference>
<accession>D5EP10</accession>
<protein>
    <recommendedName>
        <fullName evidence="2">Ancillary SecYEG translocon subunit/Cell division coordinator CpoB TPR domain-containing protein</fullName>
    </recommendedName>
</protein>
<evidence type="ECO:0000313" key="3">
    <source>
        <dbReference type="EMBL" id="ADE55520.1"/>
    </source>
</evidence>
<dbReference type="InterPro" id="IPR018704">
    <property type="entry name" value="SecYEG/CpoB_TPR"/>
</dbReference>
<keyword evidence="4" id="KW-1185">Reference proteome</keyword>
<dbReference type="eggNOG" id="COG2976">
    <property type="taxonomic scope" value="Bacteria"/>
</dbReference>
<dbReference type="Proteomes" id="UP000000925">
    <property type="component" value="Chromosome"/>
</dbReference>
<feature type="domain" description="Ancillary SecYEG translocon subunit/Cell division coordinator CpoB TPR" evidence="2">
    <location>
        <begin position="44"/>
        <end position="173"/>
    </location>
</feature>
<reference evidence="3 4" key="1">
    <citation type="journal article" date="2010" name="Stand. Genomic Sci.">
        <title>Complete genome sequence of Coraliomargarita akajimensis type strain (04OKA010-24).</title>
        <authorList>
            <person name="Mavromatis K."/>
            <person name="Abt B."/>
            <person name="Brambilla E."/>
            <person name="Lapidus A."/>
            <person name="Copeland A."/>
            <person name="Deshpande S."/>
            <person name="Nolan M."/>
            <person name="Lucas S."/>
            <person name="Tice H."/>
            <person name="Cheng J.F."/>
            <person name="Han C."/>
            <person name="Detter J.C."/>
            <person name="Woyke T."/>
            <person name="Goodwin L."/>
            <person name="Pitluck S."/>
            <person name="Held B."/>
            <person name="Brettin T."/>
            <person name="Tapia R."/>
            <person name="Ivanova N."/>
            <person name="Mikhailova N."/>
            <person name="Pati A."/>
            <person name="Liolios K."/>
            <person name="Chen A."/>
            <person name="Palaniappan K."/>
            <person name="Land M."/>
            <person name="Hauser L."/>
            <person name="Chang Y.J."/>
            <person name="Jeffries C.D."/>
            <person name="Rohde M."/>
            <person name="Goker M."/>
            <person name="Bristow J."/>
            <person name="Eisen J.A."/>
            <person name="Markowitz V."/>
            <person name="Hugenholtz P."/>
            <person name="Klenk H.P."/>
            <person name="Kyrpides N.C."/>
        </authorList>
    </citation>
    <scope>NUCLEOTIDE SEQUENCE [LARGE SCALE GENOMIC DNA]</scope>
    <source>
        <strain evidence="4">DSM 45221 / IAM 15411 / JCM 23193 / KCTC 12865</strain>
    </source>
</reference>
<keyword evidence="1" id="KW-1133">Transmembrane helix</keyword>
<dbReference type="Pfam" id="PF09976">
    <property type="entry name" value="TPR_21"/>
    <property type="match status" value="1"/>
</dbReference>
<dbReference type="EMBL" id="CP001998">
    <property type="protein sequence ID" value="ADE55520.1"/>
    <property type="molecule type" value="Genomic_DNA"/>
</dbReference>
<dbReference type="AlphaFoldDB" id="D5EP10"/>
<evidence type="ECO:0000256" key="1">
    <source>
        <dbReference type="SAM" id="Phobius"/>
    </source>
</evidence>
<dbReference type="STRING" id="583355.Caka_2504"/>
<dbReference type="HOGENOM" id="CLU_1208118_0_0_0"/>
<gene>
    <name evidence="3" type="ordered locus">Caka_2504</name>
</gene>
<sequence>MNRPKKKKNQDPLLPEESNIVDERNLIDTEESVELTIEDKIALYWMENKGFIIMSFIALAAVLVGINGVKMYGESAEKKLQAAYSEARASDTLEQFAKDNSTKELGGFAALTVADEAYNEKDFAKAQEFYAIAAAALEGNILSGRARLGVAFAQYNSEDTAGAMASLNGIAADGNLANAVRAEAAYHLAVDAYTSGNSDAFDSYVAQIETIDQAGQWQQRINYYIQQGQ</sequence>